<organism evidence="1">
    <name type="scientific">Rhipicephalus appendiculatus</name>
    <name type="common">Brown ear tick</name>
    <dbReference type="NCBI Taxonomy" id="34631"/>
    <lineage>
        <taxon>Eukaryota</taxon>
        <taxon>Metazoa</taxon>
        <taxon>Ecdysozoa</taxon>
        <taxon>Arthropoda</taxon>
        <taxon>Chelicerata</taxon>
        <taxon>Arachnida</taxon>
        <taxon>Acari</taxon>
        <taxon>Parasitiformes</taxon>
        <taxon>Ixodida</taxon>
        <taxon>Ixodoidea</taxon>
        <taxon>Ixodidae</taxon>
        <taxon>Rhipicephalinae</taxon>
        <taxon>Rhipicephalus</taxon>
        <taxon>Rhipicephalus</taxon>
    </lineage>
</organism>
<proteinExistence type="predicted"/>
<dbReference type="AlphaFoldDB" id="A0A131YSA0"/>
<reference evidence="1" key="1">
    <citation type="journal article" date="2016" name="Ticks Tick Borne Dis.">
        <title>De novo assembly and annotation of the salivary gland transcriptome of Rhipicephalus appendiculatus male and female ticks during blood feeding.</title>
        <authorList>
            <person name="de Castro M.H."/>
            <person name="de Klerk D."/>
            <person name="Pienaar R."/>
            <person name="Latif A.A."/>
            <person name="Rees D.J."/>
            <person name="Mans B.J."/>
        </authorList>
    </citation>
    <scope>NUCLEOTIDE SEQUENCE</scope>
    <source>
        <tissue evidence="1">Salivary glands</tissue>
    </source>
</reference>
<dbReference type="EMBL" id="GEDV01007099">
    <property type="protein sequence ID" value="JAP81458.1"/>
    <property type="molecule type" value="Transcribed_RNA"/>
</dbReference>
<accession>A0A131YSA0</accession>
<sequence length="180" mass="20987">MNNVALGIAATLCLITFPQLIICPFHQVTFDDLLLFLNTSFKIYIFTMRATSEPCPYYVKDSLNESYYTFNLTTEESCKANTRRFNAVLGKTVENTPYMDIQNFTGLTTLRKEMRYYNNGEKCGIFAYRESRRTHYELHVWDIKFAILNGSKVFHSCFSVYYAYTSQLTDRRHECSHGCS</sequence>
<protein>
    <submittedName>
        <fullName evidence="1">Lipocalin</fullName>
    </submittedName>
</protein>
<name>A0A131YSA0_RHIAP</name>
<evidence type="ECO:0000313" key="1">
    <source>
        <dbReference type="EMBL" id="JAP81458.1"/>
    </source>
</evidence>